<protein>
    <submittedName>
        <fullName evidence="3">Thaumatin-like protein 1b</fullName>
    </submittedName>
</protein>
<proteinExistence type="predicted"/>
<reference evidence="3" key="1">
    <citation type="journal article" date="2023" name="GigaByte">
        <title>Genome assembly of the bearded iris, Iris pallida Lam.</title>
        <authorList>
            <person name="Bruccoleri R.E."/>
            <person name="Oakeley E.J."/>
            <person name="Faust A.M.E."/>
            <person name="Altorfer M."/>
            <person name="Dessus-Babus S."/>
            <person name="Burckhardt D."/>
            <person name="Oertli M."/>
            <person name="Naumann U."/>
            <person name="Petersen F."/>
            <person name="Wong J."/>
        </authorList>
    </citation>
    <scope>NUCLEOTIDE SEQUENCE</scope>
    <source>
        <strain evidence="3">GSM-AAB239-AS_SAM_17_03QT</strain>
    </source>
</reference>
<keyword evidence="1" id="KW-0812">Transmembrane</keyword>
<dbReference type="FunFam" id="2.60.110.10:FF:000001">
    <property type="entry name" value="THAUMATIN-LIKE PROTEIN 1"/>
    <property type="match status" value="1"/>
</dbReference>
<feature type="transmembrane region" description="Helical" evidence="1">
    <location>
        <begin position="282"/>
        <end position="301"/>
    </location>
</feature>
<keyword evidence="4" id="KW-1185">Reference proteome</keyword>
<dbReference type="PRINTS" id="PR00347">
    <property type="entry name" value="THAUMATIN"/>
</dbReference>
<dbReference type="Pfam" id="PF00314">
    <property type="entry name" value="Thaumatin"/>
    <property type="match status" value="1"/>
</dbReference>
<feature type="signal peptide" evidence="2">
    <location>
        <begin position="1"/>
        <end position="22"/>
    </location>
</feature>
<gene>
    <name evidence="3" type="ORF">M6B38_372510</name>
</gene>
<evidence type="ECO:0000256" key="2">
    <source>
        <dbReference type="SAM" id="SignalP"/>
    </source>
</evidence>
<dbReference type="InterPro" id="IPR037176">
    <property type="entry name" value="Osmotin/thaumatin-like_sf"/>
</dbReference>
<dbReference type="EMBL" id="JANAVB010020999">
    <property type="protein sequence ID" value="KAJ6826242.1"/>
    <property type="molecule type" value="Genomic_DNA"/>
</dbReference>
<dbReference type="Proteomes" id="UP001140949">
    <property type="component" value="Unassembled WGS sequence"/>
</dbReference>
<dbReference type="PANTHER" id="PTHR31048">
    <property type="entry name" value="OS03G0233200 PROTEIN"/>
    <property type="match status" value="1"/>
</dbReference>
<dbReference type="PROSITE" id="PS51367">
    <property type="entry name" value="THAUMATIN_2"/>
    <property type="match status" value="1"/>
</dbReference>
<dbReference type="Gene3D" id="2.60.110.10">
    <property type="entry name" value="Thaumatin"/>
    <property type="match status" value="1"/>
</dbReference>
<dbReference type="CDD" id="cd09218">
    <property type="entry name" value="TLP-PA"/>
    <property type="match status" value="1"/>
</dbReference>
<dbReference type="SMART" id="SM00205">
    <property type="entry name" value="THN"/>
    <property type="match status" value="1"/>
</dbReference>
<dbReference type="AlphaFoldDB" id="A0AAX6GCF1"/>
<name>A0AAX6GCF1_IRIPA</name>
<feature type="chain" id="PRO_5043881509" evidence="2">
    <location>
        <begin position="23"/>
        <end position="302"/>
    </location>
</feature>
<dbReference type="SUPFAM" id="SSF49870">
    <property type="entry name" value="Osmotin, thaumatin-like protein"/>
    <property type="match status" value="1"/>
</dbReference>
<keyword evidence="1" id="KW-1133">Transmembrane helix</keyword>
<comment type="caution">
    <text evidence="3">The sequence shown here is derived from an EMBL/GenBank/DDBJ whole genome shotgun (WGS) entry which is preliminary data.</text>
</comment>
<organism evidence="3 4">
    <name type="scientific">Iris pallida</name>
    <name type="common">Sweet iris</name>
    <dbReference type="NCBI Taxonomy" id="29817"/>
    <lineage>
        <taxon>Eukaryota</taxon>
        <taxon>Viridiplantae</taxon>
        <taxon>Streptophyta</taxon>
        <taxon>Embryophyta</taxon>
        <taxon>Tracheophyta</taxon>
        <taxon>Spermatophyta</taxon>
        <taxon>Magnoliopsida</taxon>
        <taxon>Liliopsida</taxon>
        <taxon>Asparagales</taxon>
        <taxon>Iridaceae</taxon>
        <taxon>Iridoideae</taxon>
        <taxon>Irideae</taxon>
        <taxon>Iris</taxon>
    </lineage>
</organism>
<reference evidence="3" key="2">
    <citation type="submission" date="2023-04" db="EMBL/GenBank/DDBJ databases">
        <authorList>
            <person name="Bruccoleri R.E."/>
            <person name="Oakeley E.J."/>
            <person name="Faust A.-M."/>
            <person name="Dessus-Babus S."/>
            <person name="Altorfer M."/>
            <person name="Burckhardt D."/>
            <person name="Oertli M."/>
            <person name="Naumann U."/>
            <person name="Petersen F."/>
            <person name="Wong J."/>
        </authorList>
    </citation>
    <scope>NUCLEOTIDE SEQUENCE</scope>
    <source>
        <strain evidence="3">GSM-AAB239-AS_SAM_17_03QT</strain>
        <tissue evidence="3">Leaf</tissue>
    </source>
</reference>
<dbReference type="InterPro" id="IPR001938">
    <property type="entry name" value="Thaumatin"/>
</dbReference>
<keyword evidence="1" id="KW-0472">Membrane</keyword>
<evidence type="ECO:0000313" key="4">
    <source>
        <dbReference type="Proteomes" id="UP001140949"/>
    </source>
</evidence>
<evidence type="ECO:0000256" key="1">
    <source>
        <dbReference type="SAM" id="Phobius"/>
    </source>
</evidence>
<evidence type="ECO:0000313" key="3">
    <source>
        <dbReference type="EMBL" id="KAJ6826242.1"/>
    </source>
</evidence>
<keyword evidence="2" id="KW-0732">Signal</keyword>
<sequence>MALLAIPLLFFFQAAIIVVVQSATFTLVNKCDGTVWPGVLSGAGSLPMGPTGFELPAGSSRALRAPSGWSGRMWGRTGCSFDSSGRGNCTSGDCGSAQVECNGAGAAPPATLAEFTLAGADGKDFYDVSLVDGYNIPMLVEAIGGNGSCAATGCAADLNQRCPAELKSAEGDGCRSACEAFGKPEYCCSGEYGNPNTCQPSVYSQLFKSACPRSYSFAYDDATSTFTCTDADYTVTFCPPAIPSRISTVPSPPRGVFIQDDSWLASMAMGDASPMMMQRTALFLRHMSLIIITNICVLLLYL</sequence>
<accession>A0AAX6GCF1</accession>